<comment type="caution">
    <text evidence="2">The sequence shown here is derived from an EMBL/GenBank/DDBJ whole genome shotgun (WGS) entry which is preliminary data.</text>
</comment>
<reference evidence="2 3" key="1">
    <citation type="submission" date="2016-10" db="EMBL/GenBank/DDBJ databases">
        <authorList>
            <person name="Marach S."/>
            <person name="Prathuangwong S."/>
            <person name="Takikawa Y."/>
            <person name="Dohra H."/>
        </authorList>
    </citation>
    <scope>NUCLEOTIDE SEQUENCE [LARGE SCALE GENOMIC DNA]</scope>
    <source>
        <strain evidence="2 3">K2</strain>
    </source>
</reference>
<proteinExistence type="predicted"/>
<dbReference type="Proteomes" id="UP000180036">
    <property type="component" value="Unassembled WGS sequence"/>
</dbReference>
<sequence>MVLEKLRATRLSQGKTQTFMAKKLGYRYASGYANIEMGRTKPSLEKAHQISELLNEEVDELFLNEKLHKKGNGKTA</sequence>
<dbReference type="InterPro" id="IPR010982">
    <property type="entry name" value="Lambda_DNA-bd_dom_sf"/>
</dbReference>
<dbReference type="CDD" id="cd00093">
    <property type="entry name" value="HTH_XRE"/>
    <property type="match status" value="1"/>
</dbReference>
<evidence type="ECO:0000313" key="2">
    <source>
        <dbReference type="EMBL" id="OIK19411.1"/>
    </source>
</evidence>
<dbReference type="InterPro" id="IPR001387">
    <property type="entry name" value="Cro/C1-type_HTH"/>
</dbReference>
<gene>
    <name evidence="2" type="ORF">BKP66_17305</name>
</gene>
<evidence type="ECO:0000259" key="1">
    <source>
        <dbReference type="PROSITE" id="PS50943"/>
    </source>
</evidence>
<dbReference type="AlphaFoldDB" id="A0AAP7N3X2"/>
<dbReference type="SMART" id="SM00530">
    <property type="entry name" value="HTH_XRE"/>
    <property type="match status" value="1"/>
</dbReference>
<organism evidence="2 3">
    <name type="scientific">Bacillus amyloliquefaciens</name>
    <name type="common">Bacillus velezensis</name>
    <dbReference type="NCBI Taxonomy" id="1390"/>
    <lineage>
        <taxon>Bacteria</taxon>
        <taxon>Bacillati</taxon>
        <taxon>Bacillota</taxon>
        <taxon>Bacilli</taxon>
        <taxon>Bacillales</taxon>
        <taxon>Bacillaceae</taxon>
        <taxon>Bacillus</taxon>
        <taxon>Bacillus amyloliquefaciens group</taxon>
    </lineage>
</organism>
<feature type="domain" description="HTH cro/C1-type" evidence="1">
    <location>
        <begin position="6"/>
        <end position="61"/>
    </location>
</feature>
<protein>
    <submittedName>
        <fullName evidence="2">Transcriptional regulator</fullName>
    </submittedName>
</protein>
<name>A0AAP7N3X2_BACAM</name>
<evidence type="ECO:0000313" key="3">
    <source>
        <dbReference type="Proteomes" id="UP000180036"/>
    </source>
</evidence>
<accession>A0AAP7N3X2</accession>
<dbReference type="SUPFAM" id="SSF47413">
    <property type="entry name" value="lambda repressor-like DNA-binding domains"/>
    <property type="match status" value="1"/>
</dbReference>
<dbReference type="EMBL" id="MOEA01000005">
    <property type="protein sequence ID" value="OIK19411.1"/>
    <property type="molecule type" value="Genomic_DNA"/>
</dbReference>
<dbReference type="Pfam" id="PF01381">
    <property type="entry name" value="HTH_3"/>
    <property type="match status" value="1"/>
</dbReference>
<dbReference type="PROSITE" id="PS50943">
    <property type="entry name" value="HTH_CROC1"/>
    <property type="match status" value="1"/>
</dbReference>
<dbReference type="Gene3D" id="1.10.260.40">
    <property type="entry name" value="lambda repressor-like DNA-binding domains"/>
    <property type="match status" value="1"/>
</dbReference>
<dbReference type="GO" id="GO:0003677">
    <property type="term" value="F:DNA binding"/>
    <property type="evidence" value="ECO:0007669"/>
    <property type="project" value="InterPro"/>
</dbReference>